<proteinExistence type="predicted"/>
<protein>
    <submittedName>
        <fullName evidence="2">PLS1 isoform 12</fullName>
    </submittedName>
</protein>
<dbReference type="InterPro" id="IPR002048">
    <property type="entry name" value="EF_hand_dom"/>
</dbReference>
<comment type="caution">
    <text evidence="2">The sequence shown here is derived from an EMBL/GenBank/DDBJ whole genome shotgun (WGS) entry which is preliminary data.</text>
</comment>
<feature type="non-terminal residue" evidence="2">
    <location>
        <position position="33"/>
    </location>
</feature>
<dbReference type="SUPFAM" id="SSF47473">
    <property type="entry name" value="EF-hand"/>
    <property type="match status" value="1"/>
</dbReference>
<evidence type="ECO:0000313" key="2">
    <source>
        <dbReference type="EMBL" id="PNI78451.1"/>
    </source>
</evidence>
<dbReference type="InterPro" id="IPR011992">
    <property type="entry name" value="EF-hand-dom_pair"/>
</dbReference>
<reference evidence="2 3" key="1">
    <citation type="submission" date="2017-12" db="EMBL/GenBank/DDBJ databases">
        <title>High-resolution comparative analysis of great ape genomes.</title>
        <authorList>
            <person name="Pollen A."/>
            <person name="Hastie A."/>
            <person name="Hormozdiari F."/>
            <person name="Dougherty M."/>
            <person name="Liu R."/>
            <person name="Chaisson M."/>
            <person name="Hoppe E."/>
            <person name="Hill C."/>
            <person name="Pang A."/>
            <person name="Hillier L."/>
            <person name="Baker C."/>
            <person name="Armstrong J."/>
            <person name="Shendure J."/>
            <person name="Paten B."/>
            <person name="Wilson R."/>
            <person name="Chao H."/>
            <person name="Schneider V."/>
            <person name="Ventura M."/>
            <person name="Kronenberg Z."/>
            <person name="Murali S."/>
            <person name="Gordon D."/>
            <person name="Cantsilieris S."/>
            <person name="Munson K."/>
            <person name="Nelson B."/>
            <person name="Raja A."/>
            <person name="Underwood J."/>
            <person name="Diekhans M."/>
            <person name="Fiddes I."/>
            <person name="Haussler D."/>
            <person name="Eichler E."/>
        </authorList>
    </citation>
    <scope>NUCLEOTIDE SEQUENCE [LARGE SCALE GENOMIC DNA]</scope>
    <source>
        <strain evidence="2">Yerkes chimp pedigree #C0471</strain>
    </source>
</reference>
<evidence type="ECO:0000259" key="1">
    <source>
        <dbReference type="PROSITE" id="PS50222"/>
    </source>
</evidence>
<dbReference type="GO" id="GO:0005509">
    <property type="term" value="F:calcium ion binding"/>
    <property type="evidence" value="ECO:0007669"/>
    <property type="project" value="InterPro"/>
</dbReference>
<feature type="domain" description="EF-hand" evidence="1">
    <location>
        <begin position="11"/>
        <end position="33"/>
    </location>
</feature>
<accession>A0A2J8P351</accession>
<dbReference type="AlphaFoldDB" id="A0A2J8P351"/>
<sequence length="33" mass="3779">MENSTTTISREELEELQEAFNKIDIDNSGYVSD</sequence>
<dbReference type="SMR" id="A0A2J8P351"/>
<dbReference type="Proteomes" id="UP000236370">
    <property type="component" value="Unassembled WGS sequence"/>
</dbReference>
<name>A0A2J8P351_PANTR</name>
<gene>
    <name evidence="2" type="ORF">CK820_G0006468</name>
</gene>
<dbReference type="Gene3D" id="1.10.238.10">
    <property type="entry name" value="EF-hand"/>
    <property type="match status" value="1"/>
</dbReference>
<dbReference type="EMBL" id="NBAG03000220">
    <property type="protein sequence ID" value="PNI78451.1"/>
    <property type="molecule type" value="Genomic_DNA"/>
</dbReference>
<organism evidence="2 3">
    <name type="scientific">Pan troglodytes</name>
    <name type="common">Chimpanzee</name>
    <dbReference type="NCBI Taxonomy" id="9598"/>
    <lineage>
        <taxon>Eukaryota</taxon>
        <taxon>Metazoa</taxon>
        <taxon>Chordata</taxon>
        <taxon>Craniata</taxon>
        <taxon>Vertebrata</taxon>
        <taxon>Euteleostomi</taxon>
        <taxon>Mammalia</taxon>
        <taxon>Eutheria</taxon>
        <taxon>Euarchontoglires</taxon>
        <taxon>Primates</taxon>
        <taxon>Haplorrhini</taxon>
        <taxon>Catarrhini</taxon>
        <taxon>Hominidae</taxon>
        <taxon>Pan</taxon>
    </lineage>
</organism>
<dbReference type="PROSITE" id="PS50222">
    <property type="entry name" value="EF_HAND_2"/>
    <property type="match status" value="1"/>
</dbReference>
<evidence type="ECO:0000313" key="3">
    <source>
        <dbReference type="Proteomes" id="UP000236370"/>
    </source>
</evidence>